<name>A0A9X2JJF1_9BACT</name>
<keyword evidence="2" id="KW-0732">Signal</keyword>
<reference evidence="3" key="1">
    <citation type="submission" date="2022-06" db="EMBL/GenBank/DDBJ databases">
        <title>Aeoliella straminimaris, a novel planctomycete from sediments.</title>
        <authorList>
            <person name="Vitorino I.R."/>
            <person name="Lage O.M."/>
        </authorList>
    </citation>
    <scope>NUCLEOTIDE SEQUENCE</scope>
    <source>
        <strain evidence="3">ICT_H6.2</strain>
    </source>
</reference>
<dbReference type="AlphaFoldDB" id="A0A9X2JJF1"/>
<feature type="compositionally biased region" description="Polar residues" evidence="1">
    <location>
        <begin position="348"/>
        <end position="359"/>
    </location>
</feature>
<accession>A0A9X2JJF1</accession>
<protein>
    <recommendedName>
        <fullName evidence="5">Outer membrane lipoprotein-sorting protein</fullName>
    </recommendedName>
</protein>
<evidence type="ECO:0000313" key="4">
    <source>
        <dbReference type="Proteomes" id="UP001155241"/>
    </source>
</evidence>
<proteinExistence type="predicted"/>
<evidence type="ECO:0000256" key="1">
    <source>
        <dbReference type="SAM" id="MobiDB-lite"/>
    </source>
</evidence>
<dbReference type="RefSeq" id="WP_252855642.1">
    <property type="nucleotide sequence ID" value="NZ_JAMXLR010000092.1"/>
</dbReference>
<feature type="signal peptide" evidence="2">
    <location>
        <begin position="1"/>
        <end position="24"/>
    </location>
</feature>
<dbReference type="EMBL" id="JAMXLR010000092">
    <property type="protein sequence ID" value="MCO6047532.1"/>
    <property type="molecule type" value="Genomic_DNA"/>
</dbReference>
<comment type="caution">
    <text evidence="3">The sequence shown here is derived from an EMBL/GenBank/DDBJ whole genome shotgun (WGS) entry which is preliminary data.</text>
</comment>
<gene>
    <name evidence="3" type="ORF">NG895_26815</name>
</gene>
<evidence type="ECO:0008006" key="5">
    <source>
        <dbReference type="Google" id="ProtNLM"/>
    </source>
</evidence>
<dbReference type="Proteomes" id="UP001155241">
    <property type="component" value="Unassembled WGS sequence"/>
</dbReference>
<keyword evidence="4" id="KW-1185">Reference proteome</keyword>
<evidence type="ECO:0000313" key="3">
    <source>
        <dbReference type="EMBL" id="MCO6047532.1"/>
    </source>
</evidence>
<feature type="chain" id="PRO_5040909021" description="Outer membrane lipoprotein-sorting protein" evidence="2">
    <location>
        <begin position="25"/>
        <end position="372"/>
    </location>
</feature>
<sequence>MAYHLLQRRSLPFAALLLSTLVGCRSTGLFQPPGPAAPVVLQDATTAPQIVSAINANTARVRSYYTNNARFTVPGMAGIPMLRGTIALERPMNFRLTAGAAIGGDQVDLGSNDEMFWFWVKQNSPPALYFCRHDQFASSGARQVLPVDPTWVGDALGLVQLNPDIPYQGPVARPDGTLELRSAISTPTGPMTRVLVIDAERAWVMEQHLYEVDGGPPVASAIAEDFRYYENSQVSLPRRVTIRVPASQLALTIDVGAVAINQAIPGRAMMFSPPALNDSYPKVDLGSTAAGVAFDPRSVPTPSVVPVVESAPVGMPQSPAPNTATPPTSVAPASYQLPTAYPSAEAYQAQSTGAVQQLPSGGISLDAMPPVP</sequence>
<evidence type="ECO:0000256" key="2">
    <source>
        <dbReference type="SAM" id="SignalP"/>
    </source>
</evidence>
<organism evidence="3 4">
    <name type="scientific">Aeoliella straminimaris</name>
    <dbReference type="NCBI Taxonomy" id="2954799"/>
    <lineage>
        <taxon>Bacteria</taxon>
        <taxon>Pseudomonadati</taxon>
        <taxon>Planctomycetota</taxon>
        <taxon>Planctomycetia</taxon>
        <taxon>Pirellulales</taxon>
        <taxon>Lacipirellulaceae</taxon>
        <taxon>Aeoliella</taxon>
    </lineage>
</organism>
<feature type="region of interest" description="Disordered" evidence="1">
    <location>
        <begin position="348"/>
        <end position="372"/>
    </location>
</feature>